<protein>
    <recommendedName>
        <fullName evidence="2">DUF4781 domain-containing protein</fullName>
    </recommendedName>
</protein>
<dbReference type="InterPro" id="IPR031962">
    <property type="entry name" value="DUF4781"/>
</dbReference>
<evidence type="ECO:0000259" key="2">
    <source>
        <dbReference type="Pfam" id="PF16013"/>
    </source>
</evidence>
<accession>A0A4U5NAX4</accession>
<dbReference type="STRING" id="34508.A0A4U5NAX4"/>
<proteinExistence type="predicted"/>
<organism evidence="3 4">
    <name type="scientific">Steinernema carpocapsae</name>
    <name type="common">Entomopathogenic nematode</name>
    <dbReference type="NCBI Taxonomy" id="34508"/>
    <lineage>
        <taxon>Eukaryota</taxon>
        <taxon>Metazoa</taxon>
        <taxon>Ecdysozoa</taxon>
        <taxon>Nematoda</taxon>
        <taxon>Chromadorea</taxon>
        <taxon>Rhabditida</taxon>
        <taxon>Tylenchina</taxon>
        <taxon>Panagrolaimomorpha</taxon>
        <taxon>Strongyloidoidea</taxon>
        <taxon>Steinernematidae</taxon>
        <taxon>Steinernema</taxon>
    </lineage>
</organism>
<sequence length="189" mass="20470">MEYFYPKFGYYTCEADGEYGYSEKKSVILEYGKAPSSAFLSQLGRAMDTVSGVTSLVAGGAAIVSMFTPVGPIVGGVIFASGAGSAVYGAGRSIDRLVDKGRHGESLKDLESFTSYFAICLTPSALPRRSPTRPSRTVRKPAGKSSPKRRESPSRRSTTVPSRSKEDFCSWDSRTSRNARIKGSSPHWM</sequence>
<dbReference type="Pfam" id="PF16013">
    <property type="entry name" value="DUF4781"/>
    <property type="match status" value="1"/>
</dbReference>
<dbReference type="AlphaFoldDB" id="A0A4U5NAX4"/>
<dbReference type="Proteomes" id="UP000298663">
    <property type="component" value="Unassembled WGS sequence"/>
</dbReference>
<name>A0A4U5NAX4_STECR</name>
<evidence type="ECO:0000313" key="3">
    <source>
        <dbReference type="EMBL" id="TKR80019.1"/>
    </source>
</evidence>
<reference evidence="3 4" key="2">
    <citation type="journal article" date="2019" name="G3 (Bethesda)">
        <title>Hybrid Assembly of the Genome of the Entomopathogenic Nematode Steinernema carpocapsae Identifies the X-Chromosome.</title>
        <authorList>
            <person name="Serra L."/>
            <person name="Macchietto M."/>
            <person name="Macias-Munoz A."/>
            <person name="McGill C.J."/>
            <person name="Rodriguez I.M."/>
            <person name="Rodriguez B."/>
            <person name="Murad R."/>
            <person name="Mortazavi A."/>
        </authorList>
    </citation>
    <scope>NUCLEOTIDE SEQUENCE [LARGE SCALE GENOMIC DNA]</scope>
    <source>
        <strain evidence="3 4">ALL</strain>
    </source>
</reference>
<feature type="region of interest" description="Disordered" evidence="1">
    <location>
        <begin position="127"/>
        <end position="189"/>
    </location>
</feature>
<dbReference type="PANTHER" id="PTHR21115:SF0">
    <property type="entry name" value="GH06117P-RELATED"/>
    <property type="match status" value="1"/>
</dbReference>
<dbReference type="PANTHER" id="PTHR21115">
    <property type="entry name" value="GH06117P-RELATED"/>
    <property type="match status" value="1"/>
</dbReference>
<reference evidence="3 4" key="1">
    <citation type="journal article" date="2015" name="Genome Biol.">
        <title>Comparative genomics of Steinernema reveals deeply conserved gene regulatory networks.</title>
        <authorList>
            <person name="Dillman A.R."/>
            <person name="Macchietto M."/>
            <person name="Porter C.F."/>
            <person name="Rogers A."/>
            <person name="Williams B."/>
            <person name="Antoshechkin I."/>
            <person name="Lee M.M."/>
            <person name="Goodwin Z."/>
            <person name="Lu X."/>
            <person name="Lewis E.E."/>
            <person name="Goodrich-Blair H."/>
            <person name="Stock S.P."/>
            <person name="Adams B.J."/>
            <person name="Sternberg P.W."/>
            <person name="Mortazavi A."/>
        </authorList>
    </citation>
    <scope>NUCLEOTIDE SEQUENCE [LARGE SCALE GENOMIC DNA]</scope>
    <source>
        <strain evidence="3 4">ALL</strain>
    </source>
</reference>
<gene>
    <name evidence="3" type="ORF">L596_014157</name>
</gene>
<evidence type="ECO:0000313" key="4">
    <source>
        <dbReference type="Proteomes" id="UP000298663"/>
    </source>
</evidence>
<keyword evidence="4" id="KW-1185">Reference proteome</keyword>
<comment type="caution">
    <text evidence="3">The sequence shown here is derived from an EMBL/GenBank/DDBJ whole genome shotgun (WGS) entry which is preliminary data.</text>
</comment>
<dbReference type="EMBL" id="AZBU02000004">
    <property type="protein sequence ID" value="TKR80019.1"/>
    <property type="molecule type" value="Genomic_DNA"/>
</dbReference>
<feature type="domain" description="DUF4781" evidence="2">
    <location>
        <begin position="1"/>
        <end position="122"/>
    </location>
</feature>
<evidence type="ECO:0000256" key="1">
    <source>
        <dbReference type="SAM" id="MobiDB-lite"/>
    </source>
</evidence>